<dbReference type="InterPro" id="IPR007863">
    <property type="entry name" value="Peptidase_M16_C"/>
</dbReference>
<evidence type="ECO:0000259" key="1">
    <source>
        <dbReference type="Pfam" id="PF05193"/>
    </source>
</evidence>
<evidence type="ECO:0000313" key="3">
    <source>
        <dbReference type="Proteomes" id="UP000242662"/>
    </source>
</evidence>
<feature type="domain" description="Peptidase M16 C-terminal" evidence="1">
    <location>
        <begin position="186"/>
        <end position="357"/>
    </location>
</feature>
<dbReference type="Pfam" id="PF05193">
    <property type="entry name" value="Peptidase_M16_C"/>
    <property type="match status" value="1"/>
</dbReference>
<organism evidence="2 3">
    <name type="scientific">Shouchella lonarensis</name>
    <dbReference type="NCBI Taxonomy" id="1464122"/>
    <lineage>
        <taxon>Bacteria</taxon>
        <taxon>Bacillati</taxon>
        <taxon>Bacillota</taxon>
        <taxon>Bacilli</taxon>
        <taxon>Bacillales</taxon>
        <taxon>Bacillaceae</taxon>
        <taxon>Shouchella</taxon>
    </lineage>
</organism>
<dbReference type="OrthoDB" id="9762085at2"/>
<dbReference type="SUPFAM" id="SSF63411">
    <property type="entry name" value="LuxS/MPP-like metallohydrolase"/>
    <property type="match status" value="2"/>
</dbReference>
<reference evidence="3" key="1">
    <citation type="submission" date="2016-09" db="EMBL/GenBank/DDBJ databases">
        <authorList>
            <person name="Varghese N."/>
            <person name="Submissions S."/>
        </authorList>
    </citation>
    <scope>NUCLEOTIDE SEQUENCE [LARGE SCALE GENOMIC DNA]</scope>
    <source>
        <strain evidence="3">25nlg</strain>
    </source>
</reference>
<evidence type="ECO:0000313" key="2">
    <source>
        <dbReference type="EMBL" id="SDC67392.1"/>
    </source>
</evidence>
<dbReference type="InterPro" id="IPR011249">
    <property type="entry name" value="Metalloenz_LuxS/M16"/>
</dbReference>
<dbReference type="GO" id="GO:0046872">
    <property type="term" value="F:metal ion binding"/>
    <property type="evidence" value="ECO:0007669"/>
    <property type="project" value="InterPro"/>
</dbReference>
<dbReference type="Gene3D" id="3.30.830.10">
    <property type="entry name" value="Metalloenzyme, LuxS/M16 peptidase-like"/>
    <property type="match status" value="2"/>
</dbReference>
<keyword evidence="3" id="KW-1185">Reference proteome</keyword>
<dbReference type="AlphaFoldDB" id="A0A1G6NHP0"/>
<sequence length="427" mass="49003">MENINVTSHKLGDIHLHLWKTDKFKTVSIILMMKASLSVDTVTARALIPEILKGGTKDYPSWMMIKRKLDNMYGAVLETDVQKKGEQHVITFRMDVAAERCLPKQVQLFQEALALLYKIVTEPRQENGIFIKEVVEQEKRVLKQKIQSVSDNKVAYAVERMIEEMFDQELYRLPAYGRVEDLDVLEPEDIYDVYKQMLAHDRMDLFIIGSFDETQAKEEVVSLFGAKRQVRELQIASTTSKAVIEEKVVCDKKNMKQGQLHLGYRTYTTFVDNDCEAMRVADCIFGGSPLSKLFINVRQKESLAYYVGSILERHKGVLMVMAGIEFDKYDQVVYIIKEQVAAMKRGDFTEQDIEQAKGVLLNQLWQSVDTALGFVDLFCSDMSVNGHISLLDCAETIKNVTKEDIVRAANKWELDTIYFLTREGEEK</sequence>
<protein>
    <submittedName>
        <fullName evidence="2">Predicted Zn-dependent peptidase</fullName>
    </submittedName>
</protein>
<dbReference type="NCBIfam" id="NF047422">
    <property type="entry name" value="YfmF_fam"/>
    <property type="match status" value="1"/>
</dbReference>
<dbReference type="RefSeq" id="WP_090776558.1">
    <property type="nucleotide sequence ID" value="NZ_FMYM01000012.1"/>
</dbReference>
<dbReference type="EMBL" id="FMYM01000012">
    <property type="protein sequence ID" value="SDC67392.1"/>
    <property type="molecule type" value="Genomic_DNA"/>
</dbReference>
<dbReference type="PANTHER" id="PTHR11851:SF186">
    <property type="entry name" value="INACTIVE METALLOPROTEASE YMFF-RELATED"/>
    <property type="match status" value="1"/>
</dbReference>
<dbReference type="Proteomes" id="UP000242662">
    <property type="component" value="Unassembled WGS sequence"/>
</dbReference>
<dbReference type="STRING" id="1464122.SAMN05421737_11287"/>
<name>A0A1G6NHP0_9BACI</name>
<proteinExistence type="predicted"/>
<dbReference type="InterPro" id="IPR050361">
    <property type="entry name" value="MPP/UQCRC_Complex"/>
</dbReference>
<dbReference type="PANTHER" id="PTHR11851">
    <property type="entry name" value="METALLOPROTEASE"/>
    <property type="match status" value="1"/>
</dbReference>
<accession>A0A1G6NHP0</accession>
<gene>
    <name evidence="2" type="ORF">SAMN05421737_11287</name>
</gene>